<accession>A0ABV4T6C3</accession>
<dbReference type="RefSeq" id="WP_372838629.1">
    <property type="nucleotide sequence ID" value="NZ_JARRIC010000001.1"/>
</dbReference>
<gene>
    <name evidence="7" type="ORF">P8X34_11405</name>
</gene>
<keyword evidence="2 6" id="KW-0812">Transmembrane</keyword>
<comment type="subcellular location">
    <subcellularLocation>
        <location evidence="1">Membrane</location>
        <topology evidence="1">Multi-pass membrane protein</topology>
    </subcellularLocation>
</comment>
<feature type="compositionally biased region" description="Polar residues" evidence="5">
    <location>
        <begin position="53"/>
        <end position="65"/>
    </location>
</feature>
<keyword evidence="8" id="KW-1185">Reference proteome</keyword>
<dbReference type="InterPro" id="IPR038665">
    <property type="entry name" value="Voltage-dep_anion_channel_sf"/>
</dbReference>
<evidence type="ECO:0000256" key="5">
    <source>
        <dbReference type="SAM" id="MobiDB-lite"/>
    </source>
</evidence>
<dbReference type="Proteomes" id="UP001571980">
    <property type="component" value="Unassembled WGS sequence"/>
</dbReference>
<name>A0ABV4T6C3_9EURY</name>
<evidence type="ECO:0000256" key="6">
    <source>
        <dbReference type="SAM" id="Phobius"/>
    </source>
</evidence>
<dbReference type="Gene3D" id="1.50.10.150">
    <property type="entry name" value="Voltage-dependent anion channel"/>
    <property type="match status" value="1"/>
</dbReference>
<dbReference type="EMBL" id="JARRIG010000008">
    <property type="protein sequence ID" value="MFA4805333.1"/>
    <property type="molecule type" value="Genomic_DNA"/>
</dbReference>
<evidence type="ECO:0000256" key="3">
    <source>
        <dbReference type="ARBA" id="ARBA00022989"/>
    </source>
</evidence>
<feature type="transmembrane region" description="Helical" evidence="6">
    <location>
        <begin position="25"/>
        <end position="47"/>
    </location>
</feature>
<keyword evidence="3 6" id="KW-1133">Transmembrane helix</keyword>
<sequence length="104" mass="11239">MFPLGAYTSATLKIASLLSSPTIKVFGVLLYGMLFVLWLITGVRTIINLTSSPKRGSSRLRTVTRGSPGRLASPGTVRVPSGGIKMEYKTLAFLPLKASSPQRW</sequence>
<feature type="region of interest" description="Disordered" evidence="5">
    <location>
        <begin position="53"/>
        <end position="74"/>
    </location>
</feature>
<reference evidence="7 8" key="1">
    <citation type="submission" date="2023-03" db="EMBL/GenBank/DDBJ databases">
        <title>Speciation in Pyrococcus: adaptation to high temperature as a mechanism.</title>
        <authorList>
            <person name="Gu J."/>
        </authorList>
    </citation>
    <scope>NUCLEOTIDE SEQUENCE [LARGE SCALE GENOMIC DNA]</scope>
    <source>
        <strain evidence="7 8">LMOA34</strain>
    </source>
</reference>
<comment type="caution">
    <text evidence="7">The sequence shown here is derived from an EMBL/GenBank/DDBJ whole genome shotgun (WGS) entry which is preliminary data.</text>
</comment>
<organism evidence="7 8">
    <name type="scientific">Pyrococcus kukulkanii</name>
    <dbReference type="NCBI Taxonomy" id="1609559"/>
    <lineage>
        <taxon>Archaea</taxon>
        <taxon>Methanobacteriati</taxon>
        <taxon>Methanobacteriota</taxon>
        <taxon>Thermococci</taxon>
        <taxon>Thermococcales</taxon>
        <taxon>Thermococcaceae</taxon>
        <taxon>Pyrococcus</taxon>
    </lineage>
</organism>
<evidence type="ECO:0000256" key="1">
    <source>
        <dbReference type="ARBA" id="ARBA00004141"/>
    </source>
</evidence>
<protein>
    <submittedName>
        <fullName evidence="7">Uncharacterized protein</fullName>
    </submittedName>
</protein>
<evidence type="ECO:0000256" key="2">
    <source>
        <dbReference type="ARBA" id="ARBA00022692"/>
    </source>
</evidence>
<evidence type="ECO:0000256" key="4">
    <source>
        <dbReference type="ARBA" id="ARBA00023136"/>
    </source>
</evidence>
<dbReference type="Pfam" id="PF03595">
    <property type="entry name" value="SLAC1"/>
    <property type="match status" value="1"/>
</dbReference>
<evidence type="ECO:0000313" key="8">
    <source>
        <dbReference type="Proteomes" id="UP001571980"/>
    </source>
</evidence>
<keyword evidence="4 6" id="KW-0472">Membrane</keyword>
<dbReference type="InterPro" id="IPR004695">
    <property type="entry name" value="SLAC1/Mae1/Ssu1/TehA"/>
</dbReference>
<proteinExistence type="predicted"/>
<evidence type="ECO:0000313" key="7">
    <source>
        <dbReference type="EMBL" id="MFA4805333.1"/>
    </source>
</evidence>